<organism evidence="5 6">
    <name type="scientific">Paenibacillus hodogayensis</name>
    <dbReference type="NCBI Taxonomy" id="279208"/>
    <lineage>
        <taxon>Bacteria</taxon>
        <taxon>Bacillati</taxon>
        <taxon>Bacillota</taxon>
        <taxon>Bacilli</taxon>
        <taxon>Bacillales</taxon>
        <taxon>Paenibacillaceae</taxon>
        <taxon>Paenibacillus</taxon>
    </lineage>
</organism>
<reference evidence="5 6" key="1">
    <citation type="submission" date="2024-09" db="EMBL/GenBank/DDBJ databases">
        <authorList>
            <person name="Sun Q."/>
            <person name="Mori K."/>
        </authorList>
    </citation>
    <scope>NUCLEOTIDE SEQUENCE [LARGE SCALE GENOMIC DNA]</scope>
    <source>
        <strain evidence="5 6">JCM 12520</strain>
    </source>
</reference>
<comment type="caution">
    <text evidence="5">The sequence shown here is derived from an EMBL/GenBank/DDBJ whole genome shotgun (WGS) entry which is preliminary data.</text>
</comment>
<dbReference type="NCBIfam" id="NF005559">
    <property type="entry name" value="PRK07231.1"/>
    <property type="match status" value="1"/>
</dbReference>
<gene>
    <name evidence="5" type="ORF">ACFFNY_21570</name>
</gene>
<dbReference type="Proteomes" id="UP001589619">
    <property type="component" value="Unassembled WGS sequence"/>
</dbReference>
<evidence type="ECO:0000259" key="4">
    <source>
        <dbReference type="SMART" id="SM00822"/>
    </source>
</evidence>
<accession>A0ABV5W157</accession>
<dbReference type="PRINTS" id="PR00081">
    <property type="entry name" value="GDHRDH"/>
</dbReference>
<evidence type="ECO:0000256" key="1">
    <source>
        <dbReference type="ARBA" id="ARBA00006484"/>
    </source>
</evidence>
<evidence type="ECO:0000256" key="2">
    <source>
        <dbReference type="ARBA" id="ARBA00023002"/>
    </source>
</evidence>
<comment type="similarity">
    <text evidence="1">Belongs to the short-chain dehydrogenases/reductases (SDR) family.</text>
</comment>
<feature type="domain" description="Ketoreductase" evidence="4">
    <location>
        <begin position="7"/>
        <end position="191"/>
    </location>
</feature>
<dbReference type="InterPro" id="IPR057326">
    <property type="entry name" value="KR_dom"/>
</dbReference>
<dbReference type="PANTHER" id="PTHR24321">
    <property type="entry name" value="DEHYDROGENASES, SHORT CHAIN"/>
    <property type="match status" value="1"/>
</dbReference>
<dbReference type="GO" id="GO:0016491">
    <property type="term" value="F:oxidoreductase activity"/>
    <property type="evidence" value="ECO:0007669"/>
    <property type="project" value="UniProtKB-KW"/>
</dbReference>
<dbReference type="RefSeq" id="WP_344914222.1">
    <property type="nucleotide sequence ID" value="NZ_BAAAYO010000013.1"/>
</dbReference>
<dbReference type="SMART" id="SM00822">
    <property type="entry name" value="PKS_KR"/>
    <property type="match status" value="1"/>
</dbReference>
<dbReference type="PROSITE" id="PS00061">
    <property type="entry name" value="ADH_SHORT"/>
    <property type="match status" value="1"/>
</dbReference>
<proteinExistence type="inferred from homology"/>
<dbReference type="Gene3D" id="3.40.50.720">
    <property type="entry name" value="NAD(P)-binding Rossmann-like Domain"/>
    <property type="match status" value="1"/>
</dbReference>
<evidence type="ECO:0000313" key="5">
    <source>
        <dbReference type="EMBL" id="MFB9754166.1"/>
    </source>
</evidence>
<protein>
    <submittedName>
        <fullName evidence="5">SDR family NAD(P)-dependent oxidoreductase</fullName>
        <ecNumber evidence="5">1.1.1.-</ecNumber>
    </submittedName>
</protein>
<dbReference type="SUPFAM" id="SSF51735">
    <property type="entry name" value="NAD(P)-binding Rossmann-fold domains"/>
    <property type="match status" value="1"/>
</dbReference>
<dbReference type="PRINTS" id="PR00080">
    <property type="entry name" value="SDRFAMILY"/>
</dbReference>
<keyword evidence="3" id="KW-0520">NAD</keyword>
<evidence type="ECO:0000313" key="6">
    <source>
        <dbReference type="Proteomes" id="UP001589619"/>
    </source>
</evidence>
<dbReference type="InterPro" id="IPR020904">
    <property type="entry name" value="Sc_DH/Rdtase_CS"/>
</dbReference>
<evidence type="ECO:0000256" key="3">
    <source>
        <dbReference type="ARBA" id="ARBA00023027"/>
    </source>
</evidence>
<dbReference type="InterPro" id="IPR002347">
    <property type="entry name" value="SDR_fam"/>
</dbReference>
<name>A0ABV5W157_9BACL</name>
<sequence length="250" mass="26372">MGRLTGKVAIITGAAGGMGKADAVLFAREGAKVVITDLQQDKLQEVVQEILDAGGEAVGLIQNVAEEDDWVRVVEETMTKFGKIDILVNNAGISTTVPFLDTTVEHWNKVMAINVTGTFLGHKHVIPHMIAGGGGSIVNISSIAGLTGGSGAGPYTASKGAVRMLTKAAAIDYAQHHIRVNSVHPGYIATPMTADLFANDQMKQWFLSQTPLPRLGNPEDIANGVLFLASDESSFITGVELPIDGGYYAK</sequence>
<dbReference type="PANTHER" id="PTHR24321:SF8">
    <property type="entry name" value="ESTRADIOL 17-BETA-DEHYDROGENASE 8-RELATED"/>
    <property type="match status" value="1"/>
</dbReference>
<dbReference type="Pfam" id="PF13561">
    <property type="entry name" value="adh_short_C2"/>
    <property type="match status" value="1"/>
</dbReference>
<keyword evidence="2 5" id="KW-0560">Oxidoreductase</keyword>
<dbReference type="EMBL" id="JBHMAG010000014">
    <property type="protein sequence ID" value="MFB9754166.1"/>
    <property type="molecule type" value="Genomic_DNA"/>
</dbReference>
<dbReference type="InterPro" id="IPR036291">
    <property type="entry name" value="NAD(P)-bd_dom_sf"/>
</dbReference>
<keyword evidence="6" id="KW-1185">Reference proteome</keyword>
<dbReference type="EC" id="1.1.1.-" evidence="5"/>